<dbReference type="GO" id="GO:0005737">
    <property type="term" value="C:cytoplasm"/>
    <property type="evidence" value="ECO:0007669"/>
    <property type="project" value="TreeGrafter"/>
</dbReference>
<comment type="caution">
    <text evidence="7">The sequence shown here is derived from an EMBL/GenBank/DDBJ whole genome shotgun (WGS) entry which is preliminary data.</text>
</comment>
<dbReference type="PROSITE" id="PS50011">
    <property type="entry name" value="PROTEIN_KINASE_DOM"/>
    <property type="match status" value="1"/>
</dbReference>
<dbReference type="PANTHER" id="PTHR48012">
    <property type="entry name" value="STERILE20-LIKE KINASE, ISOFORM B-RELATED"/>
    <property type="match status" value="1"/>
</dbReference>
<dbReference type="PROSITE" id="PS00107">
    <property type="entry name" value="PROTEIN_KINASE_ATP"/>
    <property type="match status" value="1"/>
</dbReference>
<accession>A0AAV5S5K9</accession>
<dbReference type="EMBL" id="BTGD01000018">
    <property type="protein sequence ID" value="GMM58009.1"/>
    <property type="molecule type" value="Genomic_DNA"/>
</dbReference>
<evidence type="ECO:0000313" key="7">
    <source>
        <dbReference type="EMBL" id="GMM58009.1"/>
    </source>
</evidence>
<evidence type="ECO:0000256" key="4">
    <source>
        <dbReference type="PROSITE-ProRule" id="PRU10141"/>
    </source>
</evidence>
<dbReference type="InterPro" id="IPR017441">
    <property type="entry name" value="Protein_kinase_ATP_BS"/>
</dbReference>
<gene>
    <name evidence="7" type="ORF">DAKH74_046250</name>
</gene>
<evidence type="ECO:0000256" key="2">
    <source>
        <dbReference type="ARBA" id="ARBA00022741"/>
    </source>
</evidence>
<dbReference type="GO" id="GO:0004674">
    <property type="term" value="F:protein serine/threonine kinase activity"/>
    <property type="evidence" value="ECO:0007669"/>
    <property type="project" value="UniProtKB-KW"/>
</dbReference>
<keyword evidence="8" id="KW-1185">Reference proteome</keyword>
<feature type="binding site" evidence="4">
    <location>
        <position position="40"/>
    </location>
    <ligand>
        <name>ATP</name>
        <dbReference type="ChEBI" id="CHEBI:30616"/>
    </ligand>
</feature>
<dbReference type="InterPro" id="IPR000719">
    <property type="entry name" value="Prot_kinase_dom"/>
</dbReference>
<dbReference type="EC" id="2.7.11.1" evidence="1"/>
<dbReference type="PROSITE" id="PS00108">
    <property type="entry name" value="PROTEIN_KINASE_ST"/>
    <property type="match status" value="1"/>
</dbReference>
<dbReference type="Pfam" id="PF00069">
    <property type="entry name" value="Pkinase"/>
    <property type="match status" value="1"/>
</dbReference>
<evidence type="ECO:0000256" key="1">
    <source>
        <dbReference type="ARBA" id="ARBA00012513"/>
    </source>
</evidence>
<organism evidence="7 8">
    <name type="scientific">Maudiozyma humilis</name>
    <name type="common">Sour dough yeast</name>
    <name type="synonym">Kazachstania humilis</name>
    <dbReference type="NCBI Taxonomy" id="51915"/>
    <lineage>
        <taxon>Eukaryota</taxon>
        <taxon>Fungi</taxon>
        <taxon>Dikarya</taxon>
        <taxon>Ascomycota</taxon>
        <taxon>Saccharomycotina</taxon>
        <taxon>Saccharomycetes</taxon>
        <taxon>Saccharomycetales</taxon>
        <taxon>Saccharomycetaceae</taxon>
        <taxon>Maudiozyma</taxon>
    </lineage>
</organism>
<evidence type="ECO:0000256" key="5">
    <source>
        <dbReference type="SAM" id="MobiDB-lite"/>
    </source>
</evidence>
<name>A0AAV5S5K9_MAUHU</name>
<dbReference type="GO" id="GO:0005524">
    <property type="term" value="F:ATP binding"/>
    <property type="evidence" value="ECO:0007669"/>
    <property type="project" value="UniProtKB-UniRule"/>
</dbReference>
<sequence>MSEASSMPVQYELKQVVGKGSYGVVYRAVNKRTRTTVAIKEVAYEGDDELHEVMAEIDLLKNLDHVHIVKYHGFIQKPASLYIILEYAAHGSLKGLMAQRLPRRCLEEQETQRYIAQTLAGLAYLHAQGVIHRDIKAANLLLDAHDVVKLADFGVSTLAGSAATTLAGSLNWMAPEIITSRGASPRSDIWSLGATVVELLTGHPPFHNLVDINICYAIEHDTYYPPHTLSAECQRFLRCCFQRAAHKRPSASQLLRHQWLREATPVVPDTPSHGADRLARFQEDESERDRDWDGDFVRSASADEFDGEDELDGLTNYVAERAPNSDVFTSSPVKALHSHSRSATSSPVRLPRSASPTKQRGGNPGLQLAGSQPLEDLQPLFADCSTSELAETVLRLLKSGADPRPVIAILHHDARHNNDKVRQRLRRYGGMALVMRSPQVVTSCFMGETQTPELFAAGIMDSECLQLYARDRPRTYLELVHRYLAATSSGWWHDWCAQNLDTGVLFRELHRDKRAQAVLVKLAGADSGPDREHRHWVLHTLLPALVVRHSAGSFAKGASATGGSGTACLYVLLKALALALDVSAQDTEDLAPGGTRSSSPARQADTSLDDASISALALPPSCEQWLLALARCRVLTGTGAVANVHVWKYYTRVCYNAAHLDAGFLSRLYATPQLFALLGSLLDEPARKHVLPPLKQWQLLLLELAQTHRPLAQPQGDTVDEFFAAQVRLAQDPQLCPLALETVLSVLQNVQGPFYSERARLAALLRDSRCLEAGFYAADPEQVNVSTFVNRYCRLAAQQPFAGFSRSLLLHGEFTKRLRLLFRMYRASLLIQLDLLKLVKALFAGCGRELQPLLQQVNAFLADNWAGNSAKQVGRDSVLLVQLCADIAGLRLGEGR</sequence>
<dbReference type="Gene3D" id="1.10.510.10">
    <property type="entry name" value="Transferase(Phosphotransferase) domain 1"/>
    <property type="match status" value="1"/>
</dbReference>
<keyword evidence="2 4" id="KW-0547">Nucleotide-binding</keyword>
<proteinExistence type="predicted"/>
<dbReference type="FunFam" id="1.10.510.10:FF:000571">
    <property type="entry name" value="Maternal embryonic leucine zipper kinase"/>
    <property type="match status" value="1"/>
</dbReference>
<dbReference type="InterPro" id="IPR008271">
    <property type="entry name" value="Ser/Thr_kinase_AS"/>
</dbReference>
<evidence type="ECO:0000259" key="6">
    <source>
        <dbReference type="PROSITE" id="PS50011"/>
    </source>
</evidence>
<evidence type="ECO:0000313" key="8">
    <source>
        <dbReference type="Proteomes" id="UP001377567"/>
    </source>
</evidence>
<evidence type="ECO:0000256" key="3">
    <source>
        <dbReference type="ARBA" id="ARBA00022840"/>
    </source>
</evidence>
<feature type="domain" description="Protein kinase" evidence="6">
    <location>
        <begin position="11"/>
        <end position="260"/>
    </location>
</feature>
<keyword evidence="7" id="KW-0808">Transferase</keyword>
<reference evidence="7 8" key="1">
    <citation type="journal article" date="2023" name="Elife">
        <title>Identification of key yeast species and microbe-microbe interactions impacting larval growth of Drosophila in the wild.</title>
        <authorList>
            <person name="Mure A."/>
            <person name="Sugiura Y."/>
            <person name="Maeda R."/>
            <person name="Honda K."/>
            <person name="Sakurai N."/>
            <person name="Takahashi Y."/>
            <person name="Watada M."/>
            <person name="Katoh T."/>
            <person name="Gotoh A."/>
            <person name="Gotoh Y."/>
            <person name="Taniguchi I."/>
            <person name="Nakamura K."/>
            <person name="Hayashi T."/>
            <person name="Katayama T."/>
            <person name="Uemura T."/>
            <person name="Hattori Y."/>
        </authorList>
    </citation>
    <scope>NUCLEOTIDE SEQUENCE [LARGE SCALE GENOMIC DNA]</scope>
    <source>
        <strain evidence="7 8">KH-74</strain>
    </source>
</reference>
<feature type="region of interest" description="Disordered" evidence="5">
    <location>
        <begin position="328"/>
        <end position="371"/>
    </location>
</feature>
<keyword evidence="7" id="KW-0723">Serine/threonine-protein kinase</keyword>
<dbReference type="Proteomes" id="UP001377567">
    <property type="component" value="Unassembled WGS sequence"/>
</dbReference>
<dbReference type="SMART" id="SM00220">
    <property type="entry name" value="S_TKc"/>
    <property type="match status" value="1"/>
</dbReference>
<dbReference type="InterPro" id="IPR050629">
    <property type="entry name" value="STE20/SPS1-PAK"/>
</dbReference>
<dbReference type="SUPFAM" id="SSF56112">
    <property type="entry name" value="Protein kinase-like (PK-like)"/>
    <property type="match status" value="1"/>
</dbReference>
<dbReference type="InterPro" id="IPR011009">
    <property type="entry name" value="Kinase-like_dom_sf"/>
</dbReference>
<protein>
    <recommendedName>
        <fullName evidence="1">non-specific serine/threonine protein kinase</fullName>
        <ecNumber evidence="1">2.7.11.1</ecNumber>
    </recommendedName>
</protein>
<dbReference type="AlphaFoldDB" id="A0AAV5S5K9"/>
<keyword evidence="3 4" id="KW-0067">ATP-binding</keyword>
<dbReference type="PANTHER" id="PTHR48012:SF26">
    <property type="entry name" value="SERINE_THREONINE-PROTEIN KINASE DDB_G0283821-RELATED"/>
    <property type="match status" value="1"/>
</dbReference>
<keyword evidence="7" id="KW-0418">Kinase</keyword>